<feature type="compositionally biased region" description="Polar residues" evidence="2">
    <location>
        <begin position="376"/>
        <end position="386"/>
    </location>
</feature>
<protein>
    <recommendedName>
        <fullName evidence="1">Netrin receptor UNC5</fullName>
    </recommendedName>
</protein>
<feature type="compositionally biased region" description="Polar residues" evidence="2">
    <location>
        <begin position="170"/>
        <end position="185"/>
    </location>
</feature>
<dbReference type="AlphaFoldDB" id="A0AAW1K196"/>
<keyword evidence="1" id="KW-0675">Receptor</keyword>
<feature type="compositionally biased region" description="Low complexity" evidence="2">
    <location>
        <begin position="191"/>
        <end position="204"/>
    </location>
</feature>
<dbReference type="GO" id="GO:0005042">
    <property type="term" value="F:netrin receptor activity"/>
    <property type="evidence" value="ECO:0007669"/>
    <property type="project" value="UniProtKB-UniRule"/>
</dbReference>
<feature type="compositionally biased region" description="Polar residues" evidence="2">
    <location>
        <begin position="24"/>
        <end position="72"/>
    </location>
</feature>
<accession>A0AAW1K196</accession>
<comment type="caution">
    <text evidence="4">The sequence shown here is derived from an EMBL/GenBank/DDBJ whole genome shotgun (WGS) entry which is preliminary data.</text>
</comment>
<feature type="compositionally biased region" description="Basic and acidic residues" evidence="2">
    <location>
        <begin position="79"/>
        <end position="89"/>
    </location>
</feature>
<evidence type="ECO:0000256" key="2">
    <source>
        <dbReference type="SAM" id="MobiDB-lite"/>
    </source>
</evidence>
<gene>
    <name evidence="4" type="ORF">QE152_g25531</name>
</gene>
<feature type="compositionally biased region" description="Basic and acidic residues" evidence="2">
    <location>
        <begin position="329"/>
        <end position="339"/>
    </location>
</feature>
<proteinExistence type="inferred from homology"/>
<comment type="similarity">
    <text evidence="1">Belongs to the unc-5 family.</text>
</comment>
<comment type="subcellular location">
    <subcellularLocation>
        <location evidence="1">Cell membrane</location>
        <topology evidence="1">Single-pass type I membrane protein</topology>
    </subcellularLocation>
</comment>
<keyword evidence="1" id="KW-0217">Developmental protein</keyword>
<evidence type="ECO:0000313" key="5">
    <source>
        <dbReference type="Proteomes" id="UP001458880"/>
    </source>
</evidence>
<sequence length="909" mass="102586">MPDNSTNDVLPPYQPTYDTRYGFNAQNSSEPQTPTSPSKDMNYMSQGDSQEIPTNTGDPPSYSKSAIYSQHPNQPPDFNKNDQRNDEYGKNVSHKRQTSSLHGHFNHLKGLPSNEQSSSREGLYGTAPDLPPRVDRAVKPLGLLTTPTKSNGRSAHERLFGTKAGPQNEAEANNPDNQNFGNNKLGSLERSQNSKSDSLSSYDSFNNQNSKPLSNSRIIPNAHDDLKTTLSKIEPGSPNIQNSPSKYGPPRWEQNHRHDRLGSKLDLKYNMPTSNDLTTDQSPRNSREIDKDVGSSMEQMHQRMPERERLDMYRYNRSPAKQNNIGKMPHMETKTDYGKYSRNNSSVQDYARSSHQDLSQSHLSIHQVPQHHHSPVKSNGFDNGQMNHLPAQNAPPNIYKPIPPPKPKNYKPPYKGQGGYGPGDGMMQPPLPYQHGKSHSNPVDQRSPNVHDYYYNMPQNMSNNWHTETAVRYNSNIHGHYDMAPPYDSRRHPSICYASRNDMPPMPQHDNPYNIDNNEMIDTRPPERPNIVDLQGSREQRGSAFELYRKPIHHNLSLRGEEHYALYGSQPNIAHILNQSPSTNKKPTKLTKTQSFKHQKSDGLSTPKFLKKLSFRGNKSKENTPKSSKKLPHIPDSISENQIMQDFNRNANYIHANSRDVTSAVVDHKGAKLVNEYWGVSLEIPEYAIKEGVRQEVYFVITDPRLCENAPPLDLENGETMLSPLVMCGPQEFRGNKSKENTPKSSKKLPHIPDSISENQIMQDFNRNANYIHANSRDVTSAVVDHKGAKLVNEYWGVSLEIPEYAIKEGVRQEVYFVITDPRLCENAPPLDLENGETMLSPLVMCGPQGIEFQKPVILNIPHYANTLPSLSISLKATDSESDICTDWDNILLPSNHAANNVAVKVDHF</sequence>
<dbReference type="Pfam" id="PF00791">
    <property type="entry name" value="ZU5"/>
    <property type="match status" value="2"/>
</dbReference>
<comment type="function">
    <text evidence="1">Receptor for netrin required for axon guidance. Mediates axon repulsion of neuronal growth cones in the developing nervous system upon ligand binding.</text>
</comment>
<evidence type="ECO:0000256" key="1">
    <source>
        <dbReference type="RuleBase" id="RU367033"/>
    </source>
</evidence>
<feature type="region of interest" description="Disordered" evidence="2">
    <location>
        <begin position="163"/>
        <end position="302"/>
    </location>
</feature>
<organism evidence="4 5">
    <name type="scientific">Popillia japonica</name>
    <name type="common">Japanese beetle</name>
    <dbReference type="NCBI Taxonomy" id="7064"/>
    <lineage>
        <taxon>Eukaryota</taxon>
        <taxon>Metazoa</taxon>
        <taxon>Ecdysozoa</taxon>
        <taxon>Arthropoda</taxon>
        <taxon>Hexapoda</taxon>
        <taxon>Insecta</taxon>
        <taxon>Pterygota</taxon>
        <taxon>Neoptera</taxon>
        <taxon>Endopterygota</taxon>
        <taxon>Coleoptera</taxon>
        <taxon>Polyphaga</taxon>
        <taxon>Scarabaeiformia</taxon>
        <taxon>Scarabaeidae</taxon>
        <taxon>Rutelinae</taxon>
        <taxon>Popillia</taxon>
    </lineage>
</organism>
<keyword evidence="1" id="KW-0393">Immunoglobulin domain</keyword>
<dbReference type="InterPro" id="IPR000906">
    <property type="entry name" value="ZU5_dom"/>
</dbReference>
<feature type="compositionally biased region" description="Polar residues" evidence="2">
    <location>
        <begin position="205"/>
        <end position="218"/>
    </location>
</feature>
<feature type="region of interest" description="Disordered" evidence="2">
    <location>
        <begin position="578"/>
        <end position="634"/>
    </location>
</feature>
<feature type="compositionally biased region" description="Basic and acidic residues" evidence="2">
    <location>
        <begin position="253"/>
        <end position="267"/>
    </location>
</feature>
<evidence type="ECO:0000313" key="4">
    <source>
        <dbReference type="EMBL" id="KAK9711305.1"/>
    </source>
</evidence>
<feature type="region of interest" description="Disordered" evidence="2">
    <location>
        <begin position="320"/>
        <end position="448"/>
    </location>
</feature>
<feature type="compositionally biased region" description="Polar residues" evidence="2">
    <location>
        <begin position="439"/>
        <end position="448"/>
    </location>
</feature>
<dbReference type="PROSITE" id="PS51145">
    <property type="entry name" value="ZU5"/>
    <property type="match status" value="1"/>
</dbReference>
<dbReference type="InterPro" id="IPR037936">
    <property type="entry name" value="UNC5A-D"/>
</dbReference>
<dbReference type="PANTHER" id="PTHR12582:SF47">
    <property type="entry name" value="NETRIN RECEPTOR UNC-5"/>
    <property type="match status" value="1"/>
</dbReference>
<dbReference type="GO" id="GO:0005886">
    <property type="term" value="C:plasma membrane"/>
    <property type="evidence" value="ECO:0007669"/>
    <property type="project" value="UniProtKB-SubCell"/>
</dbReference>
<dbReference type="Gene3D" id="2.60.220.30">
    <property type="match status" value="2"/>
</dbReference>
<dbReference type="EMBL" id="JASPKY010000282">
    <property type="protein sequence ID" value="KAK9711305.1"/>
    <property type="molecule type" value="Genomic_DNA"/>
</dbReference>
<dbReference type="PANTHER" id="PTHR12582">
    <property type="entry name" value="NETRIN RECEPTOR UNC5"/>
    <property type="match status" value="1"/>
</dbReference>
<feature type="compositionally biased region" description="Low complexity" evidence="2">
    <location>
        <begin position="356"/>
        <end position="367"/>
    </location>
</feature>
<feature type="compositionally biased region" description="Polar residues" evidence="2">
    <location>
        <begin position="578"/>
        <end position="596"/>
    </location>
</feature>
<feature type="domain" description="ZU5" evidence="3">
    <location>
        <begin position="778"/>
        <end position="909"/>
    </location>
</feature>
<name>A0AAW1K196_POPJA</name>
<evidence type="ECO:0000259" key="3">
    <source>
        <dbReference type="PROSITE" id="PS51145"/>
    </source>
</evidence>
<dbReference type="Proteomes" id="UP001458880">
    <property type="component" value="Unassembled WGS sequence"/>
</dbReference>
<keyword evidence="5" id="KW-1185">Reference proteome</keyword>
<reference evidence="4 5" key="1">
    <citation type="journal article" date="2024" name="BMC Genomics">
        <title>De novo assembly and annotation of Popillia japonica's genome with initial clues to its potential as an invasive pest.</title>
        <authorList>
            <person name="Cucini C."/>
            <person name="Boschi S."/>
            <person name="Funari R."/>
            <person name="Cardaioli E."/>
            <person name="Iannotti N."/>
            <person name="Marturano G."/>
            <person name="Paoli F."/>
            <person name="Bruttini M."/>
            <person name="Carapelli A."/>
            <person name="Frati F."/>
            <person name="Nardi F."/>
        </authorList>
    </citation>
    <scope>NUCLEOTIDE SEQUENCE [LARGE SCALE GENOMIC DNA]</scope>
    <source>
        <strain evidence="4">DMR45628</strain>
    </source>
</reference>
<feature type="region of interest" description="Disordered" evidence="2">
    <location>
        <begin position="1"/>
        <end position="135"/>
    </location>
</feature>
<feature type="compositionally biased region" description="Polar residues" evidence="2">
    <location>
        <begin position="271"/>
        <end position="284"/>
    </location>
</feature>
<dbReference type="SMART" id="SM00218">
    <property type="entry name" value="ZU5"/>
    <property type="match status" value="2"/>
</dbReference>